<dbReference type="Proteomes" id="UP000050836">
    <property type="component" value="Unassembled WGS sequence"/>
</dbReference>
<protein>
    <recommendedName>
        <fullName evidence="3">Outer membrane protein beta-barrel domain-containing protein</fullName>
    </recommendedName>
</protein>
<reference evidence="1 2" key="1">
    <citation type="submission" date="2015-10" db="EMBL/GenBank/DDBJ databases">
        <title>Genome sequencing and analysis of members of genus Stenotrophomonas.</title>
        <authorList>
            <person name="Patil P.P."/>
            <person name="Midha S."/>
            <person name="Patil P.B."/>
        </authorList>
    </citation>
    <scope>NUCLEOTIDE SEQUENCE [LARGE SCALE GENOMIC DNA]</scope>
    <source>
        <strain evidence="1 2">JCM 9942</strain>
    </source>
</reference>
<dbReference type="EMBL" id="LLXS01000043">
    <property type="protein sequence ID" value="KRG39764.1"/>
    <property type="molecule type" value="Genomic_DNA"/>
</dbReference>
<comment type="caution">
    <text evidence="1">The sequence shown here is derived from an EMBL/GenBank/DDBJ whole genome shotgun (WGS) entry which is preliminary data.</text>
</comment>
<organism evidence="1 2">
    <name type="scientific">Stenotrophomonas pictorum JCM 9942</name>
    <dbReference type="NCBI Taxonomy" id="1236960"/>
    <lineage>
        <taxon>Bacteria</taxon>
        <taxon>Pseudomonadati</taxon>
        <taxon>Pseudomonadota</taxon>
        <taxon>Gammaproteobacteria</taxon>
        <taxon>Lysobacterales</taxon>
        <taxon>Lysobacteraceae</taxon>
        <taxon>Stenotrophomonas</taxon>
    </lineage>
</organism>
<evidence type="ECO:0008006" key="3">
    <source>
        <dbReference type="Google" id="ProtNLM"/>
    </source>
</evidence>
<dbReference type="Gene3D" id="2.40.160.20">
    <property type="match status" value="1"/>
</dbReference>
<dbReference type="AlphaFoldDB" id="A0A0R0AE52"/>
<gene>
    <name evidence="1" type="ORF">ARC78_13880</name>
</gene>
<sequence length="224" mass="23606">MPTSGDVHGGATAPVPDLGPLNPALAGVSAELRIQSRSHDRIYGLADTYGLEMGYGLSDSAELFGQVRYSYASPGRVQVGGAFVPALDTELPVYGRFSAYKSYGAEFGYRRFFMQPGAARPFLAARIGATHTDAINASFDIPDAAISIPDARFTKKTWSASGGLDVGVIIPVGETFSFTAQAGVRYVDKLSGDDADIGGLGLGSINNDAKRISVPMSVAARWDF</sequence>
<accession>A0A0R0AE52</accession>
<proteinExistence type="predicted"/>
<evidence type="ECO:0000313" key="1">
    <source>
        <dbReference type="EMBL" id="KRG39764.1"/>
    </source>
</evidence>
<keyword evidence="2" id="KW-1185">Reference proteome</keyword>
<evidence type="ECO:0000313" key="2">
    <source>
        <dbReference type="Proteomes" id="UP000050836"/>
    </source>
</evidence>
<name>A0A0R0AE52_9GAMM</name>